<gene>
    <name evidence="2" type="ORF">FDP41_004011</name>
</gene>
<dbReference type="PANTHER" id="PTHR31834">
    <property type="entry name" value="INITIATION-SPECIFIC ALPHA-1,6-MANNOSYLTRANSFERASE"/>
    <property type="match status" value="1"/>
</dbReference>
<keyword evidence="1" id="KW-0472">Membrane</keyword>
<dbReference type="VEuPathDB" id="AmoebaDB:NfTy_069690"/>
<name>A0A6A5BP02_NAEFO</name>
<organism evidence="2 3">
    <name type="scientific">Naegleria fowleri</name>
    <name type="common">Brain eating amoeba</name>
    <dbReference type="NCBI Taxonomy" id="5763"/>
    <lineage>
        <taxon>Eukaryota</taxon>
        <taxon>Discoba</taxon>
        <taxon>Heterolobosea</taxon>
        <taxon>Tetramitia</taxon>
        <taxon>Eutetramitia</taxon>
        <taxon>Vahlkampfiidae</taxon>
        <taxon>Naegleria</taxon>
    </lineage>
</organism>
<dbReference type="AlphaFoldDB" id="A0A6A5BP02"/>
<dbReference type="Proteomes" id="UP000444721">
    <property type="component" value="Unassembled WGS sequence"/>
</dbReference>
<dbReference type="GO" id="GO:0006487">
    <property type="term" value="P:protein N-linked glycosylation"/>
    <property type="evidence" value="ECO:0007669"/>
    <property type="project" value="TreeGrafter"/>
</dbReference>
<dbReference type="EMBL" id="VFQX01000036">
    <property type="protein sequence ID" value="KAF0976716.1"/>
    <property type="molecule type" value="Genomic_DNA"/>
</dbReference>
<evidence type="ECO:0000256" key="1">
    <source>
        <dbReference type="SAM" id="Phobius"/>
    </source>
</evidence>
<dbReference type="OrthoDB" id="409543at2759"/>
<dbReference type="GO" id="GO:0000136">
    <property type="term" value="C:mannan polymerase complex"/>
    <property type="evidence" value="ECO:0007669"/>
    <property type="project" value="TreeGrafter"/>
</dbReference>
<dbReference type="SUPFAM" id="SSF53448">
    <property type="entry name" value="Nucleotide-diphospho-sugar transferases"/>
    <property type="match status" value="1"/>
</dbReference>
<evidence type="ECO:0000313" key="2">
    <source>
        <dbReference type="EMBL" id="KAF0976716.1"/>
    </source>
</evidence>
<feature type="transmembrane region" description="Helical" evidence="1">
    <location>
        <begin position="12"/>
        <end position="33"/>
    </location>
</feature>
<dbReference type="InterPro" id="IPR039367">
    <property type="entry name" value="Och1-like"/>
</dbReference>
<dbReference type="InterPro" id="IPR029044">
    <property type="entry name" value="Nucleotide-diphossugar_trans"/>
</dbReference>
<dbReference type="OMA" id="FRYEEYR"/>
<dbReference type="GeneID" id="68111229"/>
<proteinExistence type="predicted"/>
<evidence type="ECO:0008006" key="4">
    <source>
        <dbReference type="Google" id="ProtNLM"/>
    </source>
</evidence>
<protein>
    <recommendedName>
        <fullName evidence="4">Alpha 1,4-glycosyltransferase domain-containing protein</fullName>
    </recommendedName>
</protein>
<keyword evidence="3" id="KW-1185">Reference proteome</keyword>
<dbReference type="Pfam" id="PF04488">
    <property type="entry name" value="Gly_transf_sug"/>
    <property type="match status" value="1"/>
</dbReference>
<dbReference type="VEuPathDB" id="AmoebaDB:NF0116610"/>
<dbReference type="InterPro" id="IPR007577">
    <property type="entry name" value="GlycoTrfase_DXD_sugar-bd_CS"/>
</dbReference>
<dbReference type="GO" id="GO:0000009">
    <property type="term" value="F:alpha-1,6-mannosyltransferase activity"/>
    <property type="evidence" value="ECO:0007669"/>
    <property type="project" value="InterPro"/>
</dbReference>
<comment type="caution">
    <text evidence="2">The sequence shown here is derived from an EMBL/GenBank/DDBJ whole genome shotgun (WGS) entry which is preliminary data.</text>
</comment>
<dbReference type="Gene3D" id="3.90.550.20">
    <property type="match status" value="1"/>
</dbReference>
<dbReference type="RefSeq" id="XP_044561429.1">
    <property type="nucleotide sequence ID" value="XM_044707380.1"/>
</dbReference>
<sequence length="333" mass="38369">MRRSKALNVKRHFLPEGITGIIIALYVYTIIYITTVNIPNDYLNTSQLYEEEILIDCTDGISSNISLIPKIIHQTFRPESEDELPPNMTKALHTFKYLNKDYEHRYYGNKAALQVLIDHFGADSDEVFAFENLTPAAFKIDFWRYAVLWLFGGFYADADMVLLEPLDSWIHTNATFVIPLEPSQPSFGLSVSFIGSIPCHPLLRIAMDMVIYNVKHKYYPSVPRRLSKRNWILSVFAVSGSVLMGKVFNRFMNEPEEAPHNLPLARQRSFQILGFCKKSAKSMDQHLMTEASPDDMTECKGMKVAQFRYEGYFEDRAGVPFTTLYRLKKVFKN</sequence>
<accession>A0A6A5BP02</accession>
<keyword evidence="1" id="KW-0812">Transmembrane</keyword>
<evidence type="ECO:0000313" key="3">
    <source>
        <dbReference type="Proteomes" id="UP000444721"/>
    </source>
</evidence>
<dbReference type="PANTHER" id="PTHR31834:SF1">
    <property type="entry name" value="INITIATION-SPECIFIC ALPHA-1,6-MANNOSYLTRANSFERASE"/>
    <property type="match status" value="1"/>
</dbReference>
<reference evidence="2 3" key="1">
    <citation type="journal article" date="2019" name="Sci. Rep.">
        <title>Nanopore sequencing improves the draft genome of the human pathogenic amoeba Naegleria fowleri.</title>
        <authorList>
            <person name="Liechti N."/>
            <person name="Schurch N."/>
            <person name="Bruggmann R."/>
            <person name="Wittwer M."/>
        </authorList>
    </citation>
    <scope>NUCLEOTIDE SEQUENCE [LARGE SCALE GENOMIC DNA]</scope>
    <source>
        <strain evidence="2 3">ATCC 30894</strain>
    </source>
</reference>
<keyword evidence="1" id="KW-1133">Transmembrane helix</keyword>
<dbReference type="VEuPathDB" id="AmoebaDB:FDP41_004011"/>